<accession>A0A382DIB5</accession>
<sequence length="134" mass="14708">VPDAKMKYFLTSGELPPGLVLSINGEIIGTVRQFSSGNSGGLTFFEDNLTFDGDTTSIDRVFTFTITARDRYGFSAVPKTFSISVIVEGSTLYSNLYVQPSLQSTQRDAFKTFISDPNIFNPASVYRETDSTFG</sequence>
<reference evidence="1" key="1">
    <citation type="submission" date="2018-05" db="EMBL/GenBank/DDBJ databases">
        <authorList>
            <person name="Lanie J.A."/>
            <person name="Ng W.-L."/>
            <person name="Kazmierczak K.M."/>
            <person name="Andrzejewski T.M."/>
            <person name="Davidsen T.M."/>
            <person name="Wayne K.J."/>
            <person name="Tettelin H."/>
            <person name="Glass J.I."/>
            <person name="Rusch D."/>
            <person name="Podicherti R."/>
            <person name="Tsui H.-C.T."/>
            <person name="Winkler M.E."/>
        </authorList>
    </citation>
    <scope>NUCLEOTIDE SEQUENCE</scope>
</reference>
<evidence type="ECO:0008006" key="2">
    <source>
        <dbReference type="Google" id="ProtNLM"/>
    </source>
</evidence>
<name>A0A382DIB5_9ZZZZ</name>
<gene>
    <name evidence="1" type="ORF">METZ01_LOCUS190285</name>
</gene>
<dbReference type="EMBL" id="UINC01039236">
    <property type="protein sequence ID" value="SVB37431.1"/>
    <property type="molecule type" value="Genomic_DNA"/>
</dbReference>
<organism evidence="1">
    <name type="scientific">marine metagenome</name>
    <dbReference type="NCBI Taxonomy" id="408172"/>
    <lineage>
        <taxon>unclassified sequences</taxon>
        <taxon>metagenomes</taxon>
        <taxon>ecological metagenomes</taxon>
    </lineage>
</organism>
<feature type="non-terminal residue" evidence="1">
    <location>
        <position position="134"/>
    </location>
</feature>
<feature type="non-terminal residue" evidence="1">
    <location>
        <position position="1"/>
    </location>
</feature>
<proteinExistence type="predicted"/>
<protein>
    <recommendedName>
        <fullName evidence="2">Cadherin domain-containing protein</fullName>
    </recommendedName>
</protein>
<evidence type="ECO:0000313" key="1">
    <source>
        <dbReference type="EMBL" id="SVB37431.1"/>
    </source>
</evidence>
<dbReference type="AlphaFoldDB" id="A0A382DIB5"/>